<organism evidence="3 4">
    <name type="scientific">Parathielavia appendiculata</name>
    <dbReference type="NCBI Taxonomy" id="2587402"/>
    <lineage>
        <taxon>Eukaryota</taxon>
        <taxon>Fungi</taxon>
        <taxon>Dikarya</taxon>
        <taxon>Ascomycota</taxon>
        <taxon>Pezizomycotina</taxon>
        <taxon>Sordariomycetes</taxon>
        <taxon>Sordariomycetidae</taxon>
        <taxon>Sordariales</taxon>
        <taxon>Chaetomiaceae</taxon>
        <taxon>Parathielavia</taxon>
    </lineage>
</organism>
<evidence type="ECO:0000313" key="4">
    <source>
        <dbReference type="Proteomes" id="UP001302602"/>
    </source>
</evidence>
<evidence type="ECO:0000313" key="3">
    <source>
        <dbReference type="EMBL" id="KAK4120405.1"/>
    </source>
</evidence>
<evidence type="ECO:0000256" key="1">
    <source>
        <dbReference type="SAM" id="MobiDB-lite"/>
    </source>
</evidence>
<dbReference type="Pfam" id="PF12550">
    <property type="entry name" value="GCR1_C"/>
    <property type="match status" value="1"/>
</dbReference>
<dbReference type="EMBL" id="MU853239">
    <property type="protein sequence ID" value="KAK4120405.1"/>
    <property type="molecule type" value="Genomic_DNA"/>
</dbReference>
<dbReference type="AlphaFoldDB" id="A0AAN6TTF1"/>
<sequence length="188" mass="20505">MDELSKASYTVTISPGRSTVVQRLEMPKRGRPRAPGRGAPSPQLSTGDEEQGGVPQLTTASLPPPSPPATAAVASNVPRFEVPLDIRSIPDLWLLWRYGRAGMPSIESLEANYGAAWRPKSQKSVFCGRKAIVDFILGKSRERGGAESAAEQSRVIAQMEELCPKWSLDKVTKAIKNGDLERRWPPEA</sequence>
<comment type="caution">
    <text evidence="3">The sequence shown here is derived from an EMBL/GenBank/DDBJ whole genome shotgun (WGS) entry which is preliminary data.</text>
</comment>
<dbReference type="RefSeq" id="XP_062644176.1">
    <property type="nucleotide sequence ID" value="XM_062786018.1"/>
</dbReference>
<feature type="domain" description="Transcription activator GCR1-like" evidence="2">
    <location>
        <begin position="82"/>
        <end position="150"/>
    </location>
</feature>
<feature type="region of interest" description="Disordered" evidence="1">
    <location>
        <begin position="1"/>
        <end position="72"/>
    </location>
</feature>
<keyword evidence="4" id="KW-1185">Reference proteome</keyword>
<dbReference type="InterPro" id="IPR022210">
    <property type="entry name" value="TF_GCR1-like"/>
</dbReference>
<reference evidence="3" key="2">
    <citation type="submission" date="2023-05" db="EMBL/GenBank/DDBJ databases">
        <authorList>
            <consortium name="Lawrence Berkeley National Laboratory"/>
            <person name="Steindorff A."/>
            <person name="Hensen N."/>
            <person name="Bonometti L."/>
            <person name="Westerberg I."/>
            <person name="Brannstrom I.O."/>
            <person name="Guillou S."/>
            <person name="Cros-Aarteil S."/>
            <person name="Calhoun S."/>
            <person name="Haridas S."/>
            <person name="Kuo A."/>
            <person name="Mondo S."/>
            <person name="Pangilinan J."/>
            <person name="Riley R."/>
            <person name="Labutti K."/>
            <person name="Andreopoulos B."/>
            <person name="Lipzen A."/>
            <person name="Chen C."/>
            <person name="Yanf M."/>
            <person name="Daum C."/>
            <person name="Ng V."/>
            <person name="Clum A."/>
            <person name="Ohm R."/>
            <person name="Martin F."/>
            <person name="Silar P."/>
            <person name="Natvig D."/>
            <person name="Lalanne C."/>
            <person name="Gautier V."/>
            <person name="Ament-Velasquez S.L."/>
            <person name="Kruys A."/>
            <person name="Hutchinson M.I."/>
            <person name="Powell A.J."/>
            <person name="Barry K."/>
            <person name="Miller A.N."/>
            <person name="Grigoriev I.V."/>
            <person name="Debuchy R."/>
            <person name="Gladieux P."/>
            <person name="Thoren M.H."/>
            <person name="Johannesson H."/>
        </authorList>
    </citation>
    <scope>NUCLEOTIDE SEQUENCE</scope>
    <source>
        <strain evidence="3">CBS 731.68</strain>
    </source>
</reference>
<reference evidence="3" key="1">
    <citation type="journal article" date="2023" name="Mol. Phylogenet. Evol.">
        <title>Genome-scale phylogeny and comparative genomics of the fungal order Sordariales.</title>
        <authorList>
            <person name="Hensen N."/>
            <person name="Bonometti L."/>
            <person name="Westerberg I."/>
            <person name="Brannstrom I.O."/>
            <person name="Guillou S."/>
            <person name="Cros-Aarteil S."/>
            <person name="Calhoun S."/>
            <person name="Haridas S."/>
            <person name="Kuo A."/>
            <person name="Mondo S."/>
            <person name="Pangilinan J."/>
            <person name="Riley R."/>
            <person name="LaButti K."/>
            <person name="Andreopoulos B."/>
            <person name="Lipzen A."/>
            <person name="Chen C."/>
            <person name="Yan M."/>
            <person name="Daum C."/>
            <person name="Ng V."/>
            <person name="Clum A."/>
            <person name="Steindorff A."/>
            <person name="Ohm R.A."/>
            <person name="Martin F."/>
            <person name="Silar P."/>
            <person name="Natvig D.O."/>
            <person name="Lalanne C."/>
            <person name="Gautier V."/>
            <person name="Ament-Velasquez S.L."/>
            <person name="Kruys A."/>
            <person name="Hutchinson M.I."/>
            <person name="Powell A.J."/>
            <person name="Barry K."/>
            <person name="Miller A.N."/>
            <person name="Grigoriev I.V."/>
            <person name="Debuchy R."/>
            <person name="Gladieux P."/>
            <person name="Hiltunen Thoren M."/>
            <person name="Johannesson H."/>
        </authorList>
    </citation>
    <scope>NUCLEOTIDE SEQUENCE</scope>
    <source>
        <strain evidence="3">CBS 731.68</strain>
    </source>
</reference>
<gene>
    <name evidence="3" type="ORF">N657DRAFT_161266</name>
</gene>
<feature type="compositionally biased region" description="Polar residues" evidence="1">
    <location>
        <begin position="7"/>
        <end position="21"/>
    </location>
</feature>
<protein>
    <recommendedName>
        <fullName evidence="2">Transcription activator GCR1-like domain-containing protein</fullName>
    </recommendedName>
</protein>
<dbReference type="Proteomes" id="UP001302602">
    <property type="component" value="Unassembled WGS sequence"/>
</dbReference>
<evidence type="ECO:0000259" key="2">
    <source>
        <dbReference type="Pfam" id="PF12550"/>
    </source>
</evidence>
<proteinExistence type="predicted"/>
<accession>A0AAN6TTF1</accession>
<dbReference type="GeneID" id="87822784"/>
<name>A0AAN6TTF1_9PEZI</name>